<evidence type="ECO:0008006" key="8">
    <source>
        <dbReference type="Google" id="ProtNLM"/>
    </source>
</evidence>
<feature type="compositionally biased region" description="Low complexity" evidence="5">
    <location>
        <begin position="912"/>
        <end position="923"/>
    </location>
</feature>
<comment type="caution">
    <text evidence="6">The sequence shown here is derived from an EMBL/GenBank/DDBJ whole genome shotgun (WGS) entry which is preliminary data.</text>
</comment>
<dbReference type="Gene3D" id="2.130.10.10">
    <property type="entry name" value="YVTN repeat-like/Quinoprotein amine dehydrogenase"/>
    <property type="match status" value="1"/>
</dbReference>
<proteinExistence type="predicted"/>
<feature type="compositionally biased region" description="Low complexity" evidence="5">
    <location>
        <begin position="994"/>
        <end position="1005"/>
    </location>
</feature>
<dbReference type="EMBL" id="LSYV01000065">
    <property type="protein sequence ID" value="KXZ44662.1"/>
    <property type="molecule type" value="Genomic_DNA"/>
</dbReference>
<comment type="subcellular location">
    <subcellularLocation>
        <location evidence="1">Cytoplasm</location>
    </subcellularLocation>
</comment>
<feature type="compositionally biased region" description="Low complexity" evidence="5">
    <location>
        <begin position="530"/>
        <end position="552"/>
    </location>
</feature>
<dbReference type="InterPro" id="IPR015943">
    <property type="entry name" value="WD40/YVTN_repeat-like_dom_sf"/>
</dbReference>
<gene>
    <name evidence="6" type="ORF">GPECTOR_64g81</name>
</gene>
<feature type="region of interest" description="Disordered" evidence="5">
    <location>
        <begin position="15"/>
        <end position="51"/>
    </location>
</feature>
<reference evidence="7" key="1">
    <citation type="journal article" date="2016" name="Nat. Commun.">
        <title>The Gonium pectorale genome demonstrates co-option of cell cycle regulation during the evolution of multicellularity.</title>
        <authorList>
            <person name="Hanschen E.R."/>
            <person name="Marriage T.N."/>
            <person name="Ferris P.J."/>
            <person name="Hamaji T."/>
            <person name="Toyoda A."/>
            <person name="Fujiyama A."/>
            <person name="Neme R."/>
            <person name="Noguchi H."/>
            <person name="Minakuchi Y."/>
            <person name="Suzuki M."/>
            <person name="Kawai-Toyooka H."/>
            <person name="Smith D.R."/>
            <person name="Sparks H."/>
            <person name="Anderson J."/>
            <person name="Bakaric R."/>
            <person name="Luria V."/>
            <person name="Karger A."/>
            <person name="Kirschner M.W."/>
            <person name="Durand P.M."/>
            <person name="Michod R.E."/>
            <person name="Nozaki H."/>
            <person name="Olson B.J."/>
        </authorList>
    </citation>
    <scope>NUCLEOTIDE SEQUENCE [LARGE SCALE GENOMIC DNA]</scope>
    <source>
        <strain evidence="7">NIES-2863</strain>
    </source>
</reference>
<feature type="compositionally biased region" description="Polar residues" evidence="5">
    <location>
        <begin position="772"/>
        <end position="793"/>
    </location>
</feature>
<dbReference type="AlphaFoldDB" id="A0A150G466"/>
<feature type="region of interest" description="Disordered" evidence="5">
    <location>
        <begin position="651"/>
        <end position="676"/>
    </location>
</feature>
<dbReference type="GO" id="GO:0031087">
    <property type="term" value="P:deadenylation-independent decapping of nuclear-transcribed mRNA"/>
    <property type="evidence" value="ECO:0007669"/>
    <property type="project" value="InterPro"/>
</dbReference>
<evidence type="ECO:0000313" key="7">
    <source>
        <dbReference type="Proteomes" id="UP000075714"/>
    </source>
</evidence>
<feature type="region of interest" description="Disordered" evidence="5">
    <location>
        <begin position="994"/>
        <end position="1023"/>
    </location>
</feature>
<evidence type="ECO:0000256" key="4">
    <source>
        <dbReference type="ARBA" id="ARBA00022737"/>
    </source>
</evidence>
<feature type="region of interest" description="Disordered" evidence="5">
    <location>
        <begin position="832"/>
        <end position="923"/>
    </location>
</feature>
<feature type="compositionally biased region" description="Pro residues" evidence="5">
    <location>
        <begin position="832"/>
        <end position="845"/>
    </location>
</feature>
<evidence type="ECO:0000256" key="2">
    <source>
        <dbReference type="ARBA" id="ARBA00022490"/>
    </source>
</evidence>
<evidence type="ECO:0000256" key="5">
    <source>
        <dbReference type="SAM" id="MobiDB-lite"/>
    </source>
</evidence>
<feature type="region of interest" description="Disordered" evidence="5">
    <location>
        <begin position="741"/>
        <end position="793"/>
    </location>
</feature>
<name>A0A150G466_GONPE</name>
<dbReference type="OrthoDB" id="21128at2759"/>
<feature type="compositionally biased region" description="Low complexity" evidence="5">
    <location>
        <begin position="846"/>
        <end position="855"/>
    </location>
</feature>
<organism evidence="6 7">
    <name type="scientific">Gonium pectorale</name>
    <name type="common">Green alga</name>
    <dbReference type="NCBI Taxonomy" id="33097"/>
    <lineage>
        <taxon>Eukaryota</taxon>
        <taxon>Viridiplantae</taxon>
        <taxon>Chlorophyta</taxon>
        <taxon>core chlorophytes</taxon>
        <taxon>Chlorophyceae</taxon>
        <taxon>CS clade</taxon>
        <taxon>Chlamydomonadales</taxon>
        <taxon>Volvocaceae</taxon>
        <taxon>Gonium</taxon>
    </lineage>
</organism>
<feature type="compositionally biased region" description="Basic and acidic residues" evidence="5">
    <location>
        <begin position="1006"/>
        <end position="1020"/>
    </location>
</feature>
<dbReference type="STRING" id="33097.A0A150G466"/>
<evidence type="ECO:0000256" key="3">
    <source>
        <dbReference type="ARBA" id="ARBA00022574"/>
    </source>
</evidence>
<dbReference type="SUPFAM" id="SSF101908">
    <property type="entry name" value="Putative isomerase YbhE"/>
    <property type="match status" value="1"/>
</dbReference>
<keyword evidence="4" id="KW-0677">Repeat</keyword>
<dbReference type="Proteomes" id="UP000075714">
    <property type="component" value="Unassembled WGS sequence"/>
</dbReference>
<protein>
    <recommendedName>
        <fullName evidence="8">Enhancer of mRNA-decapping protein 4 WD40 repeat region domain-containing protein</fullName>
    </recommendedName>
</protein>
<dbReference type="PANTHER" id="PTHR15598">
    <property type="entry name" value="ENHANCER OF MRNA-DECAPPING PROTEIN 4"/>
    <property type="match status" value="1"/>
</dbReference>
<keyword evidence="7" id="KW-1185">Reference proteome</keyword>
<dbReference type="PANTHER" id="PTHR15598:SF5">
    <property type="entry name" value="ENHANCER OF MRNA-DECAPPING PROTEIN 4"/>
    <property type="match status" value="1"/>
</dbReference>
<dbReference type="InterPro" id="IPR045152">
    <property type="entry name" value="EDC4-like"/>
</dbReference>
<keyword evidence="3" id="KW-0853">WD repeat</keyword>
<feature type="compositionally biased region" description="Pro residues" evidence="5">
    <location>
        <begin position="741"/>
        <end position="751"/>
    </location>
</feature>
<evidence type="ECO:0000256" key="1">
    <source>
        <dbReference type="ARBA" id="ARBA00004496"/>
    </source>
</evidence>
<feature type="compositionally biased region" description="Low complexity" evidence="5">
    <location>
        <begin position="15"/>
        <end position="45"/>
    </location>
</feature>
<dbReference type="GO" id="GO:0000932">
    <property type="term" value="C:P-body"/>
    <property type="evidence" value="ECO:0007669"/>
    <property type="project" value="TreeGrafter"/>
</dbReference>
<sequence length="1156" mass="115378">MAPGFELMGWLKGAQPATSASTEPAASTSSSSATPAAAHVAHPAPGGTTVASGRLAAPQSHAAAALAAALSAGGVPERKHPQPQGAYIAPDADMVTVDAQPPASMPNLMVSGIANVKSEIARRHGRAIAADANLIVYALRGGQLRVINRHTGVRTLLKDHAAPVTDLRFFAHDSSQGERCLLASLDAGGQVHVRKIFELDTGGEDTIRHELLATHALYLGHPSAAGPTAAPDGPGAAAAGSETVPARLAWHPSYDFVLAVAAGPALHFINVPPTPEVAAAAEYAVPVTAARSASGAVFTSLAFSPAGDMLAAGDAAGWVTVWPLRPEHFDPALIQPLDPEPLARFQAYGADGAAAADAVASLHWLPLKPPPTAAAAAAPPVLLTGDAVNAHLQLWALGPPPRRTHALRLVGAGGASGPAAFFNHLDAQPLFDCVVLANELRPSIYVLHASAAGGPQGDPVFDYVSDFSVKTPILSCALTPEASYNEATDSEAFPFFTIQADSVQQYTLVVPQCFPVQPHQPSHEHDHEQGAAGAGALHAAASPSAPTAAAASESALRDQLAALRDPLAALRDPLAALLSAVQQRQKLEAAAAAAPPPEEAVDVAGLASMASDVSDATSPPLAGAGAAAAGEVAEPVAAVNEELSPPPAAALPAMQEEETEQAAEREQAFAPEAEVEAGLEAELEAAVSGAAGAVAAEAEEVRSSPAPPPLLTPSQLMQSAAAAVAAARSVSSGGAVPVPIPSAAPPLPSPPTGDAYSVRSTVGGDSPVAGGSFSSSELPQLQGVSPSRSEGLNMSSLAEAGNAGGAAAAIDASEASVASTGPAAAALLPLAPPALELPPPVPPPAASQLQQQSPANMPPQPSELLARRISQGNKGGMQPPAHQPAVAAGGRRPQSAPPPLDAEACGDDESGAPSVTSAPAAPPETAAAAAAAATLMTAPPPAAAAAGAALGAAAQEQLAQLLALQQQLMEQVAAGQRELLKQVRSETLRSAKAAADAAASRTADAMSRRAAEERRRETAELQRALTSAVSSAAKDISQRVADAAASTAAAVQSAIGPAVKAALAEALPPAMASGPAAAALERALGSQLGASLPRAVQDGLGAAFASQVVPPLERATSTMFGQMEAALRAGLDTHLAPLSPLAGLGSGLRDAAAQGW</sequence>
<accession>A0A150G466</accession>
<feature type="region of interest" description="Disordered" evidence="5">
    <location>
        <begin position="517"/>
        <end position="552"/>
    </location>
</feature>
<evidence type="ECO:0000313" key="6">
    <source>
        <dbReference type="EMBL" id="KXZ44662.1"/>
    </source>
</evidence>
<keyword evidence="2" id="KW-0963">Cytoplasm</keyword>